<evidence type="ECO:0000256" key="3">
    <source>
        <dbReference type="ARBA" id="ARBA00022989"/>
    </source>
</evidence>
<feature type="transmembrane region" description="Helical" evidence="5">
    <location>
        <begin position="80"/>
        <end position="106"/>
    </location>
</feature>
<evidence type="ECO:0000256" key="1">
    <source>
        <dbReference type="ARBA" id="ARBA00004127"/>
    </source>
</evidence>
<dbReference type="PANTHER" id="PTHR12479">
    <property type="entry name" value="LYSOSOMAL-ASSOCIATED TRANSMEMBRANE PROTEIN"/>
    <property type="match status" value="1"/>
</dbReference>
<dbReference type="WBParaSite" id="MBELARI_LOCUS11961">
    <property type="protein sequence ID" value="MBELARI_LOCUS11961"/>
    <property type="gene ID" value="MBELARI_LOCUS11961"/>
</dbReference>
<feature type="transmembrane region" description="Helical" evidence="5">
    <location>
        <begin position="44"/>
        <end position="68"/>
    </location>
</feature>
<keyword evidence="3 5" id="KW-1133">Transmembrane helix</keyword>
<dbReference type="PANTHER" id="PTHR12479:SF19">
    <property type="entry name" value="MARVEL DOMAIN-CONTAINING PROTEIN"/>
    <property type="match status" value="1"/>
</dbReference>
<dbReference type="AlphaFoldDB" id="A0AAF3EDB6"/>
<keyword evidence="4 5" id="KW-0472">Membrane</keyword>
<dbReference type="GO" id="GO:0005765">
    <property type="term" value="C:lysosomal membrane"/>
    <property type="evidence" value="ECO:0007669"/>
    <property type="project" value="TreeGrafter"/>
</dbReference>
<accession>A0AAF3EDB6</accession>
<reference evidence="7" key="1">
    <citation type="submission" date="2024-02" db="UniProtKB">
        <authorList>
            <consortium name="WormBaseParasite"/>
        </authorList>
    </citation>
    <scope>IDENTIFICATION</scope>
</reference>
<evidence type="ECO:0000313" key="6">
    <source>
        <dbReference type="Proteomes" id="UP000887575"/>
    </source>
</evidence>
<proteinExistence type="predicted"/>
<feature type="transmembrane region" description="Helical" evidence="5">
    <location>
        <begin position="126"/>
        <end position="154"/>
    </location>
</feature>
<feature type="transmembrane region" description="Helical" evidence="5">
    <location>
        <begin position="12"/>
        <end position="32"/>
    </location>
</feature>
<dbReference type="GO" id="GO:0012505">
    <property type="term" value="C:endomembrane system"/>
    <property type="evidence" value="ECO:0007669"/>
    <property type="project" value="UniProtKB-SubCell"/>
</dbReference>
<dbReference type="Proteomes" id="UP000887575">
    <property type="component" value="Unassembled WGS sequence"/>
</dbReference>
<organism evidence="6 7">
    <name type="scientific">Mesorhabditis belari</name>
    <dbReference type="NCBI Taxonomy" id="2138241"/>
    <lineage>
        <taxon>Eukaryota</taxon>
        <taxon>Metazoa</taxon>
        <taxon>Ecdysozoa</taxon>
        <taxon>Nematoda</taxon>
        <taxon>Chromadorea</taxon>
        <taxon>Rhabditida</taxon>
        <taxon>Rhabditina</taxon>
        <taxon>Rhabditomorpha</taxon>
        <taxon>Rhabditoidea</taxon>
        <taxon>Rhabditidae</taxon>
        <taxon>Mesorhabditinae</taxon>
        <taxon>Mesorhabditis</taxon>
    </lineage>
</organism>
<protein>
    <submittedName>
        <fullName evidence="7">Lysosomal-associated transmembrane protein 4A</fullName>
    </submittedName>
</protein>
<comment type="subcellular location">
    <subcellularLocation>
        <location evidence="1">Endomembrane system</location>
        <topology evidence="1">Multi-pass membrane protein</topology>
    </subcellularLocation>
</comment>
<evidence type="ECO:0000256" key="5">
    <source>
        <dbReference type="SAM" id="Phobius"/>
    </source>
</evidence>
<evidence type="ECO:0000256" key="2">
    <source>
        <dbReference type="ARBA" id="ARBA00022692"/>
    </source>
</evidence>
<name>A0AAF3EDB6_9BILA</name>
<dbReference type="InterPro" id="IPR051115">
    <property type="entry name" value="LAPTM_transporter"/>
</dbReference>
<sequence length="227" mass="25882">MAAPIPCSNLKTAGIVVAVVEVVLCILAAWGLSSNFVRFGGSYFIWWLIGIISVVILLLAIALMLYAICRENSRWMIPHLSAQIFLILFLVVVVIIVTFLLIFQAYRGIRNLLGITDYYMNNDSTVVLGVLLIVINLVVAILECFFLFICWKLYKQLQQYEALRKGYPSDNLKRSHWTTVGKWPVDDKHGSPDMGHLYLYNQENAENSGYGYNDETPLYSNQQSRRF</sequence>
<evidence type="ECO:0000256" key="4">
    <source>
        <dbReference type="ARBA" id="ARBA00023136"/>
    </source>
</evidence>
<keyword evidence="2 5" id="KW-0812">Transmembrane</keyword>
<evidence type="ECO:0000313" key="7">
    <source>
        <dbReference type="WBParaSite" id="MBELARI_LOCUS11961"/>
    </source>
</evidence>
<keyword evidence="6" id="KW-1185">Reference proteome</keyword>